<dbReference type="GO" id="GO:0031177">
    <property type="term" value="F:phosphopantetheine binding"/>
    <property type="evidence" value="ECO:0007669"/>
    <property type="project" value="InterPro"/>
</dbReference>
<dbReference type="InterPro" id="IPR020806">
    <property type="entry name" value="PKS_PP-bd"/>
</dbReference>
<accession>A0A7Z0WNP1</accession>
<dbReference type="PROSITE" id="PS50075">
    <property type="entry name" value="CARRIER"/>
    <property type="match status" value="1"/>
</dbReference>
<dbReference type="OrthoDB" id="2378856at2"/>
<dbReference type="GO" id="GO:0008610">
    <property type="term" value="P:lipid biosynthetic process"/>
    <property type="evidence" value="ECO:0007669"/>
    <property type="project" value="UniProtKB-ARBA"/>
</dbReference>
<reference evidence="5 6" key="1">
    <citation type="submission" date="2016-12" db="EMBL/GenBank/DDBJ databases">
        <title>The draft genome sequence of Actinophytocola xinjiangensis.</title>
        <authorList>
            <person name="Wang W."/>
            <person name="Yuan L."/>
        </authorList>
    </citation>
    <scope>NUCLEOTIDE SEQUENCE [LARGE SCALE GENOMIC DNA]</scope>
    <source>
        <strain evidence="5 6">CGMCC 4.4663</strain>
    </source>
</reference>
<dbReference type="InterPro" id="IPR023213">
    <property type="entry name" value="CAT-like_dom_sf"/>
</dbReference>
<dbReference type="SUPFAM" id="SSF52777">
    <property type="entry name" value="CoA-dependent acyltransferases"/>
    <property type="match status" value="2"/>
</dbReference>
<sequence>MSDHQPGAVVRPIVTTGGPLEKKVEAIWSEVLQREHVGPHEDFFDLGGQSLLAARLAERLRDEFGVHFSVRELYGGSTIADITRVLSDRTTTTAEDPDQPIPVLPRRSGGPVLPSVPGEQWFPAAVSQVGMWRGIAAKGGPALAITSGLRIRGVLDPELVEVAWNAVIARHETLRTALVDRDGQLTQVIAEEVHDRVPVTPVRALAEFDDAARHEVDRPFPLARRPLARLRLFRLAEDDHIALLLTHHIISDARTLEVLVRDLAAGYAAAATGTPVPLPPLPVRWVEFAARHRERLTGPRGAELRRYWAQRLAGVVPVDLPSDVEPPPDQDAHDAQRGDTLVTALTPTTFQLLSELVRTYRVTSHVVGLVALTVVLARRSRQRDIAVDVPVSFRDHSQLDDVVADFSNDVIVRSDLSADPTLAELIDATRGRLADDFAHHDLPPFLLAEHLGEQGLMDRLAEALFTAEHDPEVAPQLGPLRLEPLHPPRQYVTRPLSVRLRHNDSGGRLIVRYRTNRFTARRIAELVHDYLDLFREMAHHPEHRVFADSVRDVG</sequence>
<dbReference type="Proteomes" id="UP000185696">
    <property type="component" value="Unassembled WGS sequence"/>
</dbReference>
<comment type="cofactor">
    <cofactor evidence="1">
        <name>pantetheine 4'-phosphate</name>
        <dbReference type="ChEBI" id="CHEBI:47942"/>
    </cofactor>
</comment>
<dbReference type="AlphaFoldDB" id="A0A7Z0WNP1"/>
<gene>
    <name evidence="5" type="ORF">BLA60_15205</name>
</gene>
<proteinExistence type="predicted"/>
<dbReference type="PANTHER" id="PTHR45527">
    <property type="entry name" value="NONRIBOSOMAL PEPTIDE SYNTHETASE"/>
    <property type="match status" value="1"/>
</dbReference>
<evidence type="ECO:0000313" key="5">
    <source>
        <dbReference type="EMBL" id="OLF10529.1"/>
    </source>
</evidence>
<keyword evidence="2" id="KW-0596">Phosphopantetheine</keyword>
<feature type="domain" description="Carrier" evidence="4">
    <location>
        <begin position="15"/>
        <end position="90"/>
    </location>
</feature>
<dbReference type="InterPro" id="IPR036736">
    <property type="entry name" value="ACP-like_sf"/>
</dbReference>
<comment type="caution">
    <text evidence="5">The sequence shown here is derived from an EMBL/GenBank/DDBJ whole genome shotgun (WGS) entry which is preliminary data.</text>
</comment>
<keyword evidence="6" id="KW-1185">Reference proteome</keyword>
<dbReference type="Gene3D" id="3.30.559.30">
    <property type="entry name" value="Nonribosomal peptide synthetase, condensation domain"/>
    <property type="match status" value="1"/>
</dbReference>
<evidence type="ECO:0000313" key="6">
    <source>
        <dbReference type="Proteomes" id="UP000185696"/>
    </source>
</evidence>
<dbReference type="InterPro" id="IPR001242">
    <property type="entry name" value="Condensation_dom"/>
</dbReference>
<keyword evidence="3" id="KW-0597">Phosphoprotein</keyword>
<dbReference type="Pfam" id="PF00668">
    <property type="entry name" value="Condensation"/>
    <property type="match status" value="1"/>
</dbReference>
<evidence type="ECO:0000256" key="3">
    <source>
        <dbReference type="ARBA" id="ARBA00022553"/>
    </source>
</evidence>
<evidence type="ECO:0000256" key="2">
    <source>
        <dbReference type="ARBA" id="ARBA00022450"/>
    </source>
</evidence>
<dbReference type="GO" id="GO:0009366">
    <property type="term" value="C:enterobactin synthetase complex"/>
    <property type="evidence" value="ECO:0007669"/>
    <property type="project" value="TreeGrafter"/>
</dbReference>
<evidence type="ECO:0000259" key="4">
    <source>
        <dbReference type="PROSITE" id="PS50075"/>
    </source>
</evidence>
<dbReference type="GO" id="GO:0047527">
    <property type="term" value="F:2,3-dihydroxybenzoate-serine ligase activity"/>
    <property type="evidence" value="ECO:0007669"/>
    <property type="project" value="TreeGrafter"/>
</dbReference>
<dbReference type="Pfam" id="PF00550">
    <property type="entry name" value="PP-binding"/>
    <property type="match status" value="1"/>
</dbReference>
<dbReference type="PANTHER" id="PTHR45527:SF1">
    <property type="entry name" value="FATTY ACID SYNTHASE"/>
    <property type="match status" value="1"/>
</dbReference>
<evidence type="ECO:0000256" key="1">
    <source>
        <dbReference type="ARBA" id="ARBA00001957"/>
    </source>
</evidence>
<dbReference type="GO" id="GO:0009239">
    <property type="term" value="P:enterobactin biosynthetic process"/>
    <property type="evidence" value="ECO:0007669"/>
    <property type="project" value="TreeGrafter"/>
</dbReference>
<dbReference type="Gene3D" id="3.30.559.10">
    <property type="entry name" value="Chloramphenicol acetyltransferase-like domain"/>
    <property type="match status" value="1"/>
</dbReference>
<dbReference type="InterPro" id="IPR009081">
    <property type="entry name" value="PP-bd_ACP"/>
</dbReference>
<dbReference type="SMART" id="SM00823">
    <property type="entry name" value="PKS_PP"/>
    <property type="match status" value="1"/>
</dbReference>
<name>A0A7Z0WNP1_9PSEU</name>
<dbReference type="EMBL" id="MSIF01000006">
    <property type="protein sequence ID" value="OLF10529.1"/>
    <property type="molecule type" value="Genomic_DNA"/>
</dbReference>
<dbReference type="GO" id="GO:0005829">
    <property type="term" value="C:cytosol"/>
    <property type="evidence" value="ECO:0007669"/>
    <property type="project" value="TreeGrafter"/>
</dbReference>
<organism evidence="5 6">
    <name type="scientific">Actinophytocola xinjiangensis</name>
    <dbReference type="NCBI Taxonomy" id="485602"/>
    <lineage>
        <taxon>Bacteria</taxon>
        <taxon>Bacillati</taxon>
        <taxon>Actinomycetota</taxon>
        <taxon>Actinomycetes</taxon>
        <taxon>Pseudonocardiales</taxon>
        <taxon>Pseudonocardiaceae</taxon>
    </lineage>
</organism>
<dbReference type="RefSeq" id="WP_075133518.1">
    <property type="nucleotide sequence ID" value="NZ_MSIF01000006.1"/>
</dbReference>
<dbReference type="SUPFAM" id="SSF47336">
    <property type="entry name" value="ACP-like"/>
    <property type="match status" value="1"/>
</dbReference>
<dbReference type="GO" id="GO:0043041">
    <property type="term" value="P:amino acid activation for nonribosomal peptide biosynthetic process"/>
    <property type="evidence" value="ECO:0007669"/>
    <property type="project" value="TreeGrafter"/>
</dbReference>
<protein>
    <recommendedName>
        <fullName evidence="4">Carrier domain-containing protein</fullName>
    </recommendedName>
</protein>
<dbReference type="Gene3D" id="1.10.1200.10">
    <property type="entry name" value="ACP-like"/>
    <property type="match status" value="1"/>
</dbReference>